<dbReference type="Pfam" id="PF00106">
    <property type="entry name" value="adh_short"/>
    <property type="match status" value="1"/>
</dbReference>
<dbReference type="PANTHER" id="PTHR43391">
    <property type="entry name" value="RETINOL DEHYDROGENASE-RELATED"/>
    <property type="match status" value="1"/>
</dbReference>
<feature type="non-terminal residue" evidence="4">
    <location>
        <position position="104"/>
    </location>
</feature>
<sequence length="104" mass="11429">MKRLKNKVALITQAGSNFGRVLAEAYAKEGADLFLQDWRERKPDVEKNADAIAKETGCTVVAGVYDVTSGNGAHRMTRHAMRQFGRIDILVNTAMHGGHGIIFD</sequence>
<keyword evidence="2" id="KW-0521">NADP</keyword>
<dbReference type="SUPFAM" id="SSF51735">
    <property type="entry name" value="NAD(P)-binding Rossmann-fold domains"/>
    <property type="match status" value="1"/>
</dbReference>
<dbReference type="AlphaFoldDB" id="A0A383C7E8"/>
<protein>
    <recommendedName>
        <fullName evidence="5">Short-chain dehydrogenase/reductase SDR</fullName>
    </recommendedName>
</protein>
<evidence type="ECO:0000256" key="3">
    <source>
        <dbReference type="ARBA" id="ARBA00023002"/>
    </source>
</evidence>
<organism evidence="4">
    <name type="scientific">marine metagenome</name>
    <dbReference type="NCBI Taxonomy" id="408172"/>
    <lineage>
        <taxon>unclassified sequences</taxon>
        <taxon>metagenomes</taxon>
        <taxon>ecological metagenomes</taxon>
    </lineage>
</organism>
<comment type="similarity">
    <text evidence="1">Belongs to the short-chain dehydrogenases/reductases (SDR) family.</text>
</comment>
<dbReference type="Gene3D" id="3.40.50.720">
    <property type="entry name" value="NAD(P)-binding Rossmann-like Domain"/>
    <property type="match status" value="1"/>
</dbReference>
<reference evidence="4" key="1">
    <citation type="submission" date="2018-05" db="EMBL/GenBank/DDBJ databases">
        <authorList>
            <person name="Lanie J.A."/>
            <person name="Ng W.-L."/>
            <person name="Kazmierczak K.M."/>
            <person name="Andrzejewski T.M."/>
            <person name="Davidsen T.M."/>
            <person name="Wayne K.J."/>
            <person name="Tettelin H."/>
            <person name="Glass J.I."/>
            <person name="Rusch D."/>
            <person name="Podicherti R."/>
            <person name="Tsui H.-C.T."/>
            <person name="Winkler M.E."/>
        </authorList>
    </citation>
    <scope>NUCLEOTIDE SEQUENCE</scope>
</reference>
<accession>A0A383C7E8</accession>
<dbReference type="EMBL" id="UINC01206619">
    <property type="protein sequence ID" value="SVE28326.1"/>
    <property type="molecule type" value="Genomic_DNA"/>
</dbReference>
<dbReference type="PANTHER" id="PTHR43391:SF14">
    <property type="entry name" value="DEHYDROGENASE_REDUCTASE SDR FAMILY PROTEIN 7-LIKE"/>
    <property type="match status" value="1"/>
</dbReference>
<gene>
    <name evidence="4" type="ORF">METZ01_LOCUS481180</name>
</gene>
<proteinExistence type="inferred from homology"/>
<evidence type="ECO:0000256" key="2">
    <source>
        <dbReference type="ARBA" id="ARBA00022857"/>
    </source>
</evidence>
<dbReference type="GO" id="GO:0016491">
    <property type="term" value="F:oxidoreductase activity"/>
    <property type="evidence" value="ECO:0007669"/>
    <property type="project" value="UniProtKB-KW"/>
</dbReference>
<name>A0A383C7E8_9ZZZZ</name>
<evidence type="ECO:0008006" key="5">
    <source>
        <dbReference type="Google" id="ProtNLM"/>
    </source>
</evidence>
<evidence type="ECO:0000313" key="4">
    <source>
        <dbReference type="EMBL" id="SVE28326.1"/>
    </source>
</evidence>
<dbReference type="InterPro" id="IPR002347">
    <property type="entry name" value="SDR_fam"/>
</dbReference>
<keyword evidence="3" id="KW-0560">Oxidoreductase</keyword>
<dbReference type="InterPro" id="IPR036291">
    <property type="entry name" value="NAD(P)-bd_dom_sf"/>
</dbReference>
<evidence type="ECO:0000256" key="1">
    <source>
        <dbReference type="ARBA" id="ARBA00006484"/>
    </source>
</evidence>